<dbReference type="Proteomes" id="UP000010420">
    <property type="component" value="Unassembled WGS sequence"/>
</dbReference>
<dbReference type="AlphaFoldDB" id="L1QDJ8"/>
<dbReference type="OrthoDB" id="1937019at2"/>
<comment type="caution">
    <text evidence="1">The sequence shown here is derived from an EMBL/GenBank/DDBJ whole genome shotgun (WGS) entry which is preliminary data.</text>
</comment>
<dbReference type="HOGENOM" id="CLU_896307_0_0_9"/>
<name>L1QDJ8_9CLOT</name>
<keyword evidence="2" id="KW-1185">Reference proteome</keyword>
<dbReference type="RefSeq" id="WP_005214102.1">
    <property type="nucleotide sequence ID" value="NZ_KB291655.1"/>
</dbReference>
<reference evidence="1 2" key="1">
    <citation type="submission" date="2012-05" db="EMBL/GenBank/DDBJ databases">
        <authorList>
            <person name="Weinstock G."/>
            <person name="Sodergren E."/>
            <person name="Lobos E.A."/>
            <person name="Fulton L."/>
            <person name="Fulton R."/>
            <person name="Courtney L."/>
            <person name="Fronick C."/>
            <person name="O'Laughlin M."/>
            <person name="Godfrey J."/>
            <person name="Wilson R.M."/>
            <person name="Miner T."/>
            <person name="Farmer C."/>
            <person name="Delehaunty K."/>
            <person name="Cordes M."/>
            <person name="Minx P."/>
            <person name="Tomlinson C."/>
            <person name="Chen J."/>
            <person name="Wollam A."/>
            <person name="Pepin K.H."/>
            <person name="Bhonagiri V."/>
            <person name="Zhang X."/>
            <person name="Suruliraj S."/>
            <person name="Warren W."/>
            <person name="Mitreva M."/>
            <person name="Mardis E.R."/>
            <person name="Wilson R.K."/>
        </authorList>
    </citation>
    <scope>NUCLEOTIDE SEQUENCE [LARGE SCALE GENOMIC DNA]</scope>
    <source>
        <strain evidence="1 2">DSM 1785</strain>
    </source>
</reference>
<organism evidence="1 2">
    <name type="scientific">Clostridium celatum DSM 1785</name>
    <dbReference type="NCBI Taxonomy" id="545697"/>
    <lineage>
        <taxon>Bacteria</taxon>
        <taxon>Bacillati</taxon>
        <taxon>Bacillota</taxon>
        <taxon>Clostridia</taxon>
        <taxon>Eubacteriales</taxon>
        <taxon>Clostridiaceae</taxon>
        <taxon>Clostridium</taxon>
    </lineage>
</organism>
<sequence length="310" mass="35983">MGLFSRNKNKSVKKEFKVEECFGVTSELLDEMFNLASRYTIDEHLLSTYSKERLDVEFLNNARSELETTLLNLGKNLDDYYKGEYTIVKNTVEENKDFPYSLDALIEIYNNSLDLYLENEGVRDELNTCYSKCNKELSKLKEVLSDDKTLQEFTGITPINNDKQEEEEVVEEIKETSEEEVAEKDSTLVENESINNEDEVDGDIIIDTDKARIYFIRMSRNEEDEINLNLCIENKIDKEIIVKAKDISVDGILTEPTFNCSILSGNRIYDKMTFKNDIQQLVNFEGTFYVMESDTSKIIEENKVSMFKED</sequence>
<dbReference type="EMBL" id="AMEZ01000064">
    <property type="protein sequence ID" value="EKY25750.1"/>
    <property type="molecule type" value="Genomic_DNA"/>
</dbReference>
<accession>L1QDJ8</accession>
<dbReference type="eggNOG" id="ENOG50326I0">
    <property type="taxonomic scope" value="Bacteria"/>
</dbReference>
<dbReference type="PATRIC" id="fig|545697.3.peg.2294"/>
<protein>
    <submittedName>
        <fullName evidence="1">Uncharacterized protein</fullName>
    </submittedName>
</protein>
<gene>
    <name evidence="1" type="ORF">HMPREF0216_02332</name>
</gene>
<proteinExistence type="predicted"/>
<evidence type="ECO:0000313" key="1">
    <source>
        <dbReference type="EMBL" id="EKY25750.1"/>
    </source>
</evidence>
<evidence type="ECO:0000313" key="2">
    <source>
        <dbReference type="Proteomes" id="UP000010420"/>
    </source>
</evidence>